<name>A0A166L6X7_COLIC</name>
<organism evidence="2 3">
    <name type="scientific">Colletotrichum incanum</name>
    <name type="common">Soybean anthracnose fungus</name>
    <dbReference type="NCBI Taxonomy" id="1573173"/>
    <lineage>
        <taxon>Eukaryota</taxon>
        <taxon>Fungi</taxon>
        <taxon>Dikarya</taxon>
        <taxon>Ascomycota</taxon>
        <taxon>Pezizomycotina</taxon>
        <taxon>Sordariomycetes</taxon>
        <taxon>Hypocreomycetidae</taxon>
        <taxon>Glomerellales</taxon>
        <taxon>Glomerellaceae</taxon>
        <taxon>Colletotrichum</taxon>
        <taxon>Colletotrichum spaethianum species complex</taxon>
    </lineage>
</organism>
<dbReference type="Proteomes" id="UP000076584">
    <property type="component" value="Unassembled WGS sequence"/>
</dbReference>
<dbReference type="AlphaFoldDB" id="A0A166L6X7"/>
<feature type="compositionally biased region" description="Low complexity" evidence="1">
    <location>
        <begin position="176"/>
        <end position="191"/>
    </location>
</feature>
<feature type="compositionally biased region" description="Basic residues" evidence="1">
    <location>
        <begin position="14"/>
        <end position="23"/>
    </location>
</feature>
<gene>
    <name evidence="2" type="ORF">CI238_06036</name>
</gene>
<feature type="region of interest" description="Disordered" evidence="1">
    <location>
        <begin position="55"/>
        <end position="74"/>
    </location>
</feature>
<evidence type="ECO:0000256" key="1">
    <source>
        <dbReference type="SAM" id="MobiDB-lite"/>
    </source>
</evidence>
<feature type="region of interest" description="Disordered" evidence="1">
    <location>
        <begin position="122"/>
        <end position="236"/>
    </location>
</feature>
<dbReference type="EMBL" id="LFIW01002866">
    <property type="protein sequence ID" value="KZL63175.1"/>
    <property type="molecule type" value="Genomic_DNA"/>
</dbReference>
<keyword evidence="3" id="KW-1185">Reference proteome</keyword>
<accession>A0A166L6X7</accession>
<proteinExistence type="predicted"/>
<evidence type="ECO:0000313" key="2">
    <source>
        <dbReference type="EMBL" id="KZL63175.1"/>
    </source>
</evidence>
<feature type="compositionally biased region" description="Basic residues" evidence="1">
    <location>
        <begin position="147"/>
        <end position="175"/>
    </location>
</feature>
<sequence length="236" mass="26980">MTSSLPLAAQHCERPHRTHEARRRRITRKGALRPTIAYLRNPTFPEYTYVLPGPDSTDHLRVPTSPRPSPRTTRAETPFAVAHIHNPTQSQNAYRTPRTVIYPEPQTLNLRRYGLRLRQGGQGRQLHLPRPPPRHSAPAPGEDRTHSRQSRRSPANARRRQRWRRIRRTVRRRGRSATQGRRSSGGPSKSSEQIDRETFFATQCAEEADPGRPAQGRQRPAAETAGRRCRRGGEDV</sequence>
<feature type="region of interest" description="Disordered" evidence="1">
    <location>
        <begin position="1"/>
        <end position="23"/>
    </location>
</feature>
<reference evidence="2 3" key="1">
    <citation type="submission" date="2015-06" db="EMBL/GenBank/DDBJ databases">
        <title>Survival trade-offs in plant roots during colonization by closely related pathogenic and mutualistic fungi.</title>
        <authorList>
            <person name="Hacquard S."/>
            <person name="Kracher B."/>
            <person name="Hiruma K."/>
            <person name="Weinman A."/>
            <person name="Muench P."/>
            <person name="Garrido Oter R."/>
            <person name="Ver Loren van Themaat E."/>
            <person name="Dallerey J.-F."/>
            <person name="Damm U."/>
            <person name="Henrissat B."/>
            <person name="Lespinet O."/>
            <person name="Thon M."/>
            <person name="Kemen E."/>
            <person name="McHardy A.C."/>
            <person name="Schulze-Lefert P."/>
            <person name="O'Connell R.J."/>
        </authorList>
    </citation>
    <scope>NUCLEOTIDE SEQUENCE [LARGE SCALE GENOMIC DNA]</scope>
    <source>
        <strain evidence="2 3">MAFF 238704</strain>
    </source>
</reference>
<evidence type="ECO:0000313" key="3">
    <source>
        <dbReference type="Proteomes" id="UP000076584"/>
    </source>
</evidence>
<protein>
    <submittedName>
        <fullName evidence="2">Uncharacterized protein</fullName>
    </submittedName>
</protein>
<comment type="caution">
    <text evidence="2">The sequence shown here is derived from an EMBL/GenBank/DDBJ whole genome shotgun (WGS) entry which is preliminary data.</text>
</comment>